<organism evidence="1">
    <name type="scientific">Uncultured archaeon GZfos26G2</name>
    <dbReference type="NCBI Taxonomy" id="3386331"/>
    <lineage>
        <taxon>Archaea</taxon>
        <taxon>Methanobacteriati</taxon>
        <taxon>Methanobacteriota</taxon>
        <taxon>Stenosarchaea group</taxon>
        <taxon>Methanomicrobia</taxon>
        <taxon>Candidatus Methanophagales</taxon>
        <taxon>Candidatus Methanophagaceae</taxon>
        <taxon>Candidatus Methanophaga</taxon>
    </lineage>
</organism>
<reference evidence="1" key="2">
    <citation type="submission" date="2004-08" db="EMBL/GenBank/DDBJ databases">
        <authorList>
            <person name="Putnam N."/>
            <person name="Detter J.C."/>
            <person name="Richardson P.M."/>
            <person name="Rokhsar D."/>
        </authorList>
    </citation>
    <scope>NUCLEOTIDE SEQUENCE</scope>
</reference>
<dbReference type="EMBL" id="AY714831">
    <property type="protein sequence ID" value="AAU82767.1"/>
    <property type="molecule type" value="Genomic_DNA"/>
</dbReference>
<proteinExistence type="predicted"/>
<name>Q64CW0_UNCAG</name>
<accession>Q64CW0</accession>
<protein>
    <submittedName>
        <fullName evidence="1">Uncharacterized protein</fullName>
    </submittedName>
</protein>
<gene>
    <name evidence="1" type="ORF">GZ19C8_28</name>
</gene>
<dbReference type="AlphaFoldDB" id="Q64CW0"/>
<evidence type="ECO:0000313" key="1">
    <source>
        <dbReference type="EMBL" id="AAU82767.1"/>
    </source>
</evidence>
<reference evidence="1" key="1">
    <citation type="journal article" date="2004" name="Science">
        <title>Reverse methanogenesis: testing the hypothesis with environmental genomics.</title>
        <authorList>
            <person name="Hallam S.J."/>
            <person name="Putnam N."/>
            <person name="Preston C.M."/>
            <person name="Detter J.C."/>
            <person name="Rokhsar D."/>
            <person name="Richardson P.M."/>
            <person name="DeLong E.F."/>
        </authorList>
    </citation>
    <scope>NUCLEOTIDE SEQUENCE</scope>
</reference>
<sequence>MLPTFRTFRYKVYTNSNLWEMARCRKITLNRCFFLSKHVSINVSKYASIRRRDSKFSRI</sequence>